<dbReference type="PROSITE" id="PS50893">
    <property type="entry name" value="ABC_TRANSPORTER_2"/>
    <property type="match status" value="1"/>
</dbReference>
<dbReference type="RefSeq" id="WP_073120911.1">
    <property type="nucleotide sequence ID" value="NZ_BMEN01000003.1"/>
</dbReference>
<reference evidence="5" key="1">
    <citation type="submission" date="2016-11" db="EMBL/GenBank/DDBJ databases">
        <authorList>
            <person name="Varghese N."/>
            <person name="Submissions S."/>
        </authorList>
    </citation>
    <scope>NUCLEOTIDE SEQUENCE [LARGE SCALE GENOMIC DNA]</scope>
    <source>
        <strain evidence="5">DSM 100572</strain>
    </source>
</reference>
<accession>A0A1M5V9K1</accession>
<evidence type="ECO:0000256" key="2">
    <source>
        <dbReference type="ARBA" id="ARBA00022840"/>
    </source>
</evidence>
<dbReference type="STRING" id="1195760.SAMN05444281_1604"/>
<dbReference type="EMBL" id="FQXQ01000003">
    <property type="protein sequence ID" value="SHH71583.1"/>
    <property type="molecule type" value="Genomic_DNA"/>
</dbReference>
<keyword evidence="1" id="KW-0547">Nucleotide-binding</keyword>
<dbReference type="AlphaFoldDB" id="A0A1M5V9K1"/>
<evidence type="ECO:0000313" key="5">
    <source>
        <dbReference type="Proteomes" id="UP000184109"/>
    </source>
</evidence>
<name>A0A1M5V9K1_9FLAO</name>
<dbReference type="InterPro" id="IPR003439">
    <property type="entry name" value="ABC_transporter-like_ATP-bd"/>
</dbReference>
<dbReference type="GO" id="GO:0005524">
    <property type="term" value="F:ATP binding"/>
    <property type="evidence" value="ECO:0007669"/>
    <property type="project" value="UniProtKB-KW"/>
</dbReference>
<dbReference type="PANTHER" id="PTHR43158">
    <property type="entry name" value="SKFA PEPTIDE EXPORT ATP-BINDING PROTEIN SKFE"/>
    <property type="match status" value="1"/>
</dbReference>
<dbReference type="Gene3D" id="3.40.50.300">
    <property type="entry name" value="P-loop containing nucleotide triphosphate hydrolases"/>
    <property type="match status" value="1"/>
</dbReference>
<proteinExistence type="predicted"/>
<evidence type="ECO:0000313" key="4">
    <source>
        <dbReference type="EMBL" id="SHH71583.1"/>
    </source>
</evidence>
<dbReference type="SMART" id="SM00382">
    <property type="entry name" value="AAA"/>
    <property type="match status" value="1"/>
</dbReference>
<dbReference type="InterPro" id="IPR027417">
    <property type="entry name" value="P-loop_NTPase"/>
</dbReference>
<organism evidence="4 5">
    <name type="scientific">Wenyingzhuangia marina</name>
    <dbReference type="NCBI Taxonomy" id="1195760"/>
    <lineage>
        <taxon>Bacteria</taxon>
        <taxon>Pseudomonadati</taxon>
        <taxon>Bacteroidota</taxon>
        <taxon>Flavobacteriia</taxon>
        <taxon>Flavobacteriales</taxon>
        <taxon>Flavobacteriaceae</taxon>
        <taxon>Wenyingzhuangia</taxon>
    </lineage>
</organism>
<dbReference type="InterPro" id="IPR003593">
    <property type="entry name" value="AAA+_ATPase"/>
</dbReference>
<dbReference type="Proteomes" id="UP000184109">
    <property type="component" value="Unassembled WGS sequence"/>
</dbReference>
<protein>
    <submittedName>
        <fullName evidence="4">ABC-2 type transport system ATP-binding protein</fullName>
    </submittedName>
</protein>
<sequence length="273" mass="31233">MITIENLNFNHSKEKQLFQDLTLQLNSGNIVGLLGKNGAGKSTLLQLLSGLLSQKSGNIDINGFEPYDKNPNFLSDLYLVTDEPYVPNIKIKSFIKNFAPLYPNFDVEKLKNILIEFQLDENMKLDKISYGQRKKFIIAFALATNSKLLLLDEPTNGLDIPSKKIFRKVLIESINEDQLVMISTHQVKDIETIIDKIIVIDHGRITFNHDLYEIAEKLQFKKVPSIHNEDQVFYSEKCPEGYHIITPVNKNEETEVDMELLFNAINNNIAIHI</sequence>
<dbReference type="PANTHER" id="PTHR43158:SF1">
    <property type="entry name" value="ABC TRANSPORTER, ATP-BINDING PROTEIN"/>
    <property type="match status" value="1"/>
</dbReference>
<keyword evidence="5" id="KW-1185">Reference proteome</keyword>
<evidence type="ECO:0000256" key="1">
    <source>
        <dbReference type="ARBA" id="ARBA00022741"/>
    </source>
</evidence>
<dbReference type="OrthoDB" id="9808363at2"/>
<feature type="domain" description="ABC transporter" evidence="3">
    <location>
        <begin position="2"/>
        <end position="227"/>
    </location>
</feature>
<dbReference type="Pfam" id="PF00005">
    <property type="entry name" value="ABC_tran"/>
    <property type="match status" value="1"/>
</dbReference>
<evidence type="ECO:0000259" key="3">
    <source>
        <dbReference type="PROSITE" id="PS50893"/>
    </source>
</evidence>
<dbReference type="SUPFAM" id="SSF52540">
    <property type="entry name" value="P-loop containing nucleoside triphosphate hydrolases"/>
    <property type="match status" value="1"/>
</dbReference>
<keyword evidence="2 4" id="KW-0067">ATP-binding</keyword>
<gene>
    <name evidence="4" type="ORF">SAMN05444281_1604</name>
</gene>
<dbReference type="GO" id="GO:0016887">
    <property type="term" value="F:ATP hydrolysis activity"/>
    <property type="evidence" value="ECO:0007669"/>
    <property type="project" value="InterPro"/>
</dbReference>